<gene>
    <name evidence="2" type="ORF">CVV68_15815</name>
</gene>
<dbReference type="GO" id="GO:0003700">
    <property type="term" value="F:DNA-binding transcription factor activity"/>
    <property type="evidence" value="ECO:0007669"/>
    <property type="project" value="InterPro"/>
</dbReference>
<evidence type="ECO:0000313" key="3">
    <source>
        <dbReference type="Proteomes" id="UP000247832"/>
    </source>
</evidence>
<dbReference type="RefSeq" id="WP_110501963.1">
    <property type="nucleotide sequence ID" value="NZ_QJVD01000018.1"/>
</dbReference>
<dbReference type="AlphaFoldDB" id="A0A2V5LVH1"/>
<protein>
    <submittedName>
        <fullName evidence="2">MarR family transcriptional regulator</fullName>
    </submittedName>
</protein>
<dbReference type="EMBL" id="QJVD01000018">
    <property type="protein sequence ID" value="PYI66056.1"/>
    <property type="molecule type" value="Genomic_DNA"/>
</dbReference>
<dbReference type="InterPro" id="IPR036390">
    <property type="entry name" value="WH_DNA-bd_sf"/>
</dbReference>
<dbReference type="InterPro" id="IPR000835">
    <property type="entry name" value="HTH_MarR-typ"/>
</dbReference>
<dbReference type="Proteomes" id="UP000247832">
    <property type="component" value="Unassembled WGS sequence"/>
</dbReference>
<keyword evidence="3" id="KW-1185">Reference proteome</keyword>
<dbReference type="InterPro" id="IPR036388">
    <property type="entry name" value="WH-like_DNA-bd_sf"/>
</dbReference>
<dbReference type="Gene3D" id="1.10.10.10">
    <property type="entry name" value="Winged helix-like DNA-binding domain superfamily/Winged helix DNA-binding domain"/>
    <property type="match status" value="1"/>
</dbReference>
<evidence type="ECO:0000313" key="2">
    <source>
        <dbReference type="EMBL" id="PYI66056.1"/>
    </source>
</evidence>
<proteinExistence type="predicted"/>
<comment type="caution">
    <text evidence="2">The sequence shown here is derived from an EMBL/GenBank/DDBJ whole genome shotgun (WGS) entry which is preliminary data.</text>
</comment>
<feature type="domain" description="HTH marR-type" evidence="1">
    <location>
        <begin position="149"/>
        <end position="185"/>
    </location>
</feature>
<dbReference type="Pfam" id="PF12802">
    <property type="entry name" value="MarR_2"/>
    <property type="match status" value="1"/>
</dbReference>
<name>A0A2V5LVH1_9MICC</name>
<organism evidence="2 3">
    <name type="scientific">Arthrobacter livingstonensis</name>
    <dbReference type="NCBI Taxonomy" id="670078"/>
    <lineage>
        <taxon>Bacteria</taxon>
        <taxon>Bacillati</taxon>
        <taxon>Actinomycetota</taxon>
        <taxon>Actinomycetes</taxon>
        <taxon>Micrococcales</taxon>
        <taxon>Micrococcaceae</taxon>
        <taxon>Arthrobacter</taxon>
    </lineage>
</organism>
<reference evidence="2 3" key="1">
    <citation type="submission" date="2018-05" db="EMBL/GenBank/DDBJ databases">
        <title>Genetic diversity of glacier-inhabiting Cryobacterium bacteria in China and description of Cryobacterium mengkeensis sp. nov. and Arthrobacter glacialis sp. nov.</title>
        <authorList>
            <person name="Liu Q."/>
            <person name="Xin Y.-H."/>
        </authorList>
    </citation>
    <scope>NUCLEOTIDE SEQUENCE [LARGE SCALE GENOMIC DNA]</scope>
    <source>
        <strain evidence="2 3">LI2</strain>
    </source>
</reference>
<dbReference type="SUPFAM" id="SSF46785">
    <property type="entry name" value="Winged helix' DNA-binding domain"/>
    <property type="match status" value="1"/>
</dbReference>
<sequence>MFVMTIDQRGSRKGADLVPELLSTLRDVPVVRPFERSVGDEIQGVLDDPRSVVEVSMRALRAGHWYVGIGIGGVDLPLPASPREGAGAAFVLARQAVDKAKKAGERVPLSVQAAVAKGAMPGGLEPGRGHAAAAGAVLVLVGDLVRRRTGAEWRVLDALDRAESRRQVDVAKALGISPQAVSKAILRSGWQEERGGRAAAELLLGHADR</sequence>
<accession>A0A2V5LVH1</accession>
<evidence type="ECO:0000259" key="1">
    <source>
        <dbReference type="Pfam" id="PF12802"/>
    </source>
</evidence>
<dbReference type="OrthoDB" id="5184241at2"/>